<evidence type="ECO:0000313" key="4">
    <source>
        <dbReference type="Proteomes" id="UP000234275"/>
    </source>
</evidence>
<reference evidence="3 4" key="1">
    <citation type="submission" date="2016-12" db="EMBL/GenBank/DDBJ databases">
        <title>The genomes of Aspergillus section Nigri reveals drivers in fungal speciation.</title>
        <authorList>
            <consortium name="DOE Joint Genome Institute"/>
            <person name="Vesth T.C."/>
            <person name="Nybo J."/>
            <person name="Theobald S."/>
            <person name="Brandl J."/>
            <person name="Frisvad J.C."/>
            <person name="Nielsen K.F."/>
            <person name="Lyhne E.K."/>
            <person name="Kogle M.E."/>
            <person name="Kuo A."/>
            <person name="Riley R."/>
            <person name="Clum A."/>
            <person name="Nolan M."/>
            <person name="Lipzen A."/>
            <person name="Salamov A."/>
            <person name="Henrissat B."/>
            <person name="Wiebenga A."/>
            <person name="De Vries R.P."/>
            <person name="Grigoriev I.V."/>
            <person name="Mortensen U.H."/>
            <person name="Andersen M.R."/>
            <person name="Baker S.E."/>
        </authorList>
    </citation>
    <scope>NUCLEOTIDE SEQUENCE [LARGE SCALE GENOMIC DNA]</scope>
    <source>
        <strain evidence="3 4">IBT 23096</strain>
    </source>
</reference>
<evidence type="ECO:0000256" key="2">
    <source>
        <dbReference type="SAM" id="Phobius"/>
    </source>
</evidence>
<evidence type="ECO:0000313" key="3">
    <source>
        <dbReference type="EMBL" id="PLB55730.1"/>
    </source>
</evidence>
<proteinExistence type="predicted"/>
<dbReference type="RefSeq" id="XP_024711032.1">
    <property type="nucleotide sequence ID" value="XM_024852044.1"/>
</dbReference>
<dbReference type="EMBL" id="MSFO01000001">
    <property type="protein sequence ID" value="PLB55730.1"/>
    <property type="molecule type" value="Genomic_DNA"/>
</dbReference>
<accession>A0A2I2GS83</accession>
<dbReference type="GeneID" id="36559742"/>
<comment type="caution">
    <text evidence="3">The sequence shown here is derived from an EMBL/GenBank/DDBJ whole genome shotgun (WGS) entry which is preliminary data.</text>
</comment>
<dbReference type="AlphaFoldDB" id="A0A2I2GS83"/>
<gene>
    <name evidence="3" type="ORF">P170DRAFT_461531</name>
</gene>
<keyword evidence="4" id="KW-1185">Reference proteome</keyword>
<keyword evidence="2" id="KW-1133">Transmembrane helix</keyword>
<keyword evidence="2" id="KW-0812">Transmembrane</keyword>
<feature type="region of interest" description="Disordered" evidence="1">
    <location>
        <begin position="1"/>
        <end position="22"/>
    </location>
</feature>
<organism evidence="3 4">
    <name type="scientific">Aspergillus steynii IBT 23096</name>
    <dbReference type="NCBI Taxonomy" id="1392250"/>
    <lineage>
        <taxon>Eukaryota</taxon>
        <taxon>Fungi</taxon>
        <taxon>Dikarya</taxon>
        <taxon>Ascomycota</taxon>
        <taxon>Pezizomycotina</taxon>
        <taxon>Eurotiomycetes</taxon>
        <taxon>Eurotiomycetidae</taxon>
        <taxon>Eurotiales</taxon>
        <taxon>Aspergillaceae</taxon>
        <taxon>Aspergillus</taxon>
        <taxon>Aspergillus subgen. Circumdati</taxon>
    </lineage>
</organism>
<dbReference type="VEuPathDB" id="FungiDB:P170DRAFT_461531"/>
<feature type="compositionally biased region" description="Pro residues" evidence="1">
    <location>
        <begin position="1"/>
        <end position="20"/>
    </location>
</feature>
<sequence length="126" mass="13457">MTPAPPYTETAHPPPPPPPTKSHRSGLISILLICILCTQIISAVLLGLCLSCLGSIDKFIAIRLPRLVTPTPTPSAMVVRFEEDQPPLPVEVYGIPLVHVNGVDDVVRVTTEVASVSEEEEIQGTG</sequence>
<name>A0A2I2GS83_9EURO</name>
<keyword evidence="2" id="KW-0472">Membrane</keyword>
<protein>
    <submittedName>
        <fullName evidence="3">Uncharacterized protein</fullName>
    </submittedName>
</protein>
<dbReference type="Proteomes" id="UP000234275">
    <property type="component" value="Unassembled WGS sequence"/>
</dbReference>
<feature type="transmembrane region" description="Helical" evidence="2">
    <location>
        <begin position="27"/>
        <end position="56"/>
    </location>
</feature>
<evidence type="ECO:0000256" key="1">
    <source>
        <dbReference type="SAM" id="MobiDB-lite"/>
    </source>
</evidence>